<comment type="caution">
    <text evidence="2">The sequence shown here is derived from an EMBL/GenBank/DDBJ whole genome shotgun (WGS) entry which is preliminary data.</text>
</comment>
<keyword evidence="3" id="KW-1185">Reference proteome</keyword>
<evidence type="ECO:0000313" key="3">
    <source>
        <dbReference type="Proteomes" id="UP000475862"/>
    </source>
</evidence>
<protein>
    <recommendedName>
        <fullName evidence="1">Transposable element P transposase-like GTP-binding insertion domain-containing protein</fullName>
    </recommendedName>
</protein>
<evidence type="ECO:0000259" key="1">
    <source>
        <dbReference type="Pfam" id="PF21788"/>
    </source>
</evidence>
<reference evidence="2 3" key="1">
    <citation type="submission" date="2019-08" db="EMBL/GenBank/DDBJ databases">
        <title>The genome of the soybean aphid Biotype 1, its phylome, world population structure and adaptation to the North American continent.</title>
        <authorList>
            <person name="Giordano R."/>
            <person name="Donthu R.K."/>
            <person name="Hernandez A.G."/>
            <person name="Wright C.L."/>
            <person name="Zimin A.V."/>
        </authorList>
    </citation>
    <scope>NUCLEOTIDE SEQUENCE [LARGE SCALE GENOMIC DNA]</scope>
    <source>
        <tissue evidence="2">Whole aphids</tissue>
    </source>
</reference>
<dbReference type="InterPro" id="IPR048366">
    <property type="entry name" value="TNP-like_GBD"/>
</dbReference>
<sequence>MEYDVLRDEVVGPHSQMQVVMAREMLLNIIEKLDQIGFKTICCVSHCSGGYVGLWRALDISYENPVFSIPNQREIIYVPDAPHIFKLIRNWLLDIGFEYNDQTINKKPLEFLINITSTELSICPQRQKVRLASQLLFHTTSTALLHCHNILKENKRLIENLANFIELVNNWFDVVNASHPNDNNTQHKQPYDNNKEEQNLKLNKITVKGFTAKRVKVFLSSKINQDALGNLFSQLRSRGGLNDHPSPLNALFRIHLIILGSFSDKISVITDIGASQSECFEQNMCCK</sequence>
<feature type="domain" description="Transposable element P transposase-like GTP-binding insertion" evidence="1">
    <location>
        <begin position="83"/>
        <end position="185"/>
    </location>
</feature>
<gene>
    <name evidence="2" type="ORF">AGLY_002003</name>
</gene>
<proteinExistence type="predicted"/>
<name>A0A6G0U4A6_APHGL</name>
<dbReference type="Pfam" id="PF21788">
    <property type="entry name" value="TNP-like_GBD"/>
    <property type="match status" value="1"/>
</dbReference>
<dbReference type="AlphaFoldDB" id="A0A6G0U4A6"/>
<dbReference type="OrthoDB" id="6599700at2759"/>
<dbReference type="Proteomes" id="UP000475862">
    <property type="component" value="Unassembled WGS sequence"/>
</dbReference>
<dbReference type="EMBL" id="VYZN01000006">
    <property type="protein sequence ID" value="KAE9543773.1"/>
    <property type="molecule type" value="Genomic_DNA"/>
</dbReference>
<organism evidence="2 3">
    <name type="scientific">Aphis glycines</name>
    <name type="common">Soybean aphid</name>
    <dbReference type="NCBI Taxonomy" id="307491"/>
    <lineage>
        <taxon>Eukaryota</taxon>
        <taxon>Metazoa</taxon>
        <taxon>Ecdysozoa</taxon>
        <taxon>Arthropoda</taxon>
        <taxon>Hexapoda</taxon>
        <taxon>Insecta</taxon>
        <taxon>Pterygota</taxon>
        <taxon>Neoptera</taxon>
        <taxon>Paraneoptera</taxon>
        <taxon>Hemiptera</taxon>
        <taxon>Sternorrhyncha</taxon>
        <taxon>Aphidomorpha</taxon>
        <taxon>Aphidoidea</taxon>
        <taxon>Aphididae</taxon>
        <taxon>Aphidini</taxon>
        <taxon>Aphis</taxon>
        <taxon>Aphis</taxon>
    </lineage>
</organism>
<accession>A0A6G0U4A6</accession>
<evidence type="ECO:0000313" key="2">
    <source>
        <dbReference type="EMBL" id="KAE9543773.1"/>
    </source>
</evidence>